<dbReference type="InterPro" id="IPR001128">
    <property type="entry name" value="Cyt_P450"/>
</dbReference>
<dbReference type="PRINTS" id="PR00385">
    <property type="entry name" value="P450"/>
</dbReference>
<evidence type="ECO:0000256" key="5">
    <source>
        <dbReference type="ARBA" id="ARBA00023002"/>
    </source>
</evidence>
<dbReference type="InterPro" id="IPR036396">
    <property type="entry name" value="Cyt_P450_sf"/>
</dbReference>
<reference evidence="10" key="2">
    <citation type="submission" date="2019-07" db="EMBL/GenBank/DDBJ databases">
        <authorList>
            <person name="Yang Y."/>
            <person name="Bocs S."/>
            <person name="Baudouin L."/>
        </authorList>
    </citation>
    <scope>NUCLEOTIDE SEQUENCE</scope>
    <source>
        <tissue evidence="10">Spear leaf of Hainan Tall coconut</tissue>
    </source>
</reference>
<dbReference type="PANTHER" id="PTHR47953">
    <property type="entry name" value="OS08G0105600 PROTEIN"/>
    <property type="match status" value="1"/>
</dbReference>
<dbReference type="PRINTS" id="PR00463">
    <property type="entry name" value="EP450I"/>
</dbReference>
<keyword evidence="6 8" id="KW-0408">Iron</keyword>
<evidence type="ECO:0000256" key="1">
    <source>
        <dbReference type="ARBA" id="ARBA00001971"/>
    </source>
</evidence>
<name>A0A8K0HXH3_COCNU</name>
<organism evidence="10 11">
    <name type="scientific">Cocos nucifera</name>
    <name type="common">Coconut palm</name>
    <dbReference type="NCBI Taxonomy" id="13894"/>
    <lineage>
        <taxon>Eukaryota</taxon>
        <taxon>Viridiplantae</taxon>
        <taxon>Streptophyta</taxon>
        <taxon>Embryophyta</taxon>
        <taxon>Tracheophyta</taxon>
        <taxon>Spermatophyta</taxon>
        <taxon>Magnoliopsida</taxon>
        <taxon>Liliopsida</taxon>
        <taxon>Arecaceae</taxon>
        <taxon>Arecoideae</taxon>
        <taxon>Cocoseae</taxon>
        <taxon>Attaleinae</taxon>
        <taxon>Cocos</taxon>
    </lineage>
</organism>
<keyword evidence="4 8" id="KW-0479">Metal-binding</keyword>
<dbReference type="GO" id="GO:0016705">
    <property type="term" value="F:oxidoreductase activity, acting on paired donors, with incorporation or reduction of molecular oxygen"/>
    <property type="evidence" value="ECO:0007669"/>
    <property type="project" value="InterPro"/>
</dbReference>
<dbReference type="Pfam" id="PF00067">
    <property type="entry name" value="p450"/>
    <property type="match status" value="1"/>
</dbReference>
<keyword evidence="5 9" id="KW-0560">Oxidoreductase</keyword>
<keyword evidence="3 8" id="KW-0349">Heme</keyword>
<evidence type="ECO:0000256" key="9">
    <source>
        <dbReference type="RuleBase" id="RU000461"/>
    </source>
</evidence>
<dbReference type="InterPro" id="IPR052306">
    <property type="entry name" value="CYP450_71D"/>
</dbReference>
<dbReference type="InterPro" id="IPR017972">
    <property type="entry name" value="Cyt_P450_CS"/>
</dbReference>
<dbReference type="GO" id="GO:0004497">
    <property type="term" value="F:monooxygenase activity"/>
    <property type="evidence" value="ECO:0007669"/>
    <property type="project" value="UniProtKB-KW"/>
</dbReference>
<evidence type="ECO:0000313" key="10">
    <source>
        <dbReference type="EMBL" id="KAG1328118.1"/>
    </source>
</evidence>
<evidence type="ECO:0000256" key="2">
    <source>
        <dbReference type="ARBA" id="ARBA00010617"/>
    </source>
</evidence>
<dbReference type="SUPFAM" id="SSF48264">
    <property type="entry name" value="Cytochrome P450"/>
    <property type="match status" value="1"/>
</dbReference>
<dbReference type="Gene3D" id="1.10.630.10">
    <property type="entry name" value="Cytochrome P450"/>
    <property type="match status" value="1"/>
</dbReference>
<keyword evidence="11" id="KW-1185">Reference proteome</keyword>
<evidence type="ECO:0000256" key="7">
    <source>
        <dbReference type="ARBA" id="ARBA00023033"/>
    </source>
</evidence>
<accession>A0A8K0HXH3</accession>
<evidence type="ECO:0000256" key="3">
    <source>
        <dbReference type="ARBA" id="ARBA00022617"/>
    </source>
</evidence>
<dbReference type="PANTHER" id="PTHR47953:SF5">
    <property type="entry name" value="CYTOCHROME P450 71AV8-LIKE"/>
    <property type="match status" value="1"/>
</dbReference>
<dbReference type="AlphaFoldDB" id="A0A8K0HXH3"/>
<dbReference type="EMBL" id="CM017872">
    <property type="protein sequence ID" value="KAG1328118.1"/>
    <property type="molecule type" value="Genomic_DNA"/>
</dbReference>
<dbReference type="PROSITE" id="PS00086">
    <property type="entry name" value="CYTOCHROME_P450"/>
    <property type="match status" value="1"/>
</dbReference>
<comment type="similarity">
    <text evidence="2 9">Belongs to the cytochrome P450 family.</text>
</comment>
<feature type="binding site" description="axial binding residue" evidence="8">
    <location>
        <position position="127"/>
    </location>
    <ligand>
        <name>heme</name>
        <dbReference type="ChEBI" id="CHEBI:30413"/>
    </ligand>
    <ligandPart>
        <name>Fe</name>
        <dbReference type="ChEBI" id="CHEBI:18248"/>
    </ligandPart>
</feature>
<comment type="caution">
    <text evidence="10">The sequence shown here is derived from an EMBL/GenBank/DDBJ whole genome shotgun (WGS) entry which is preliminary data.</text>
</comment>
<protein>
    <submittedName>
        <fullName evidence="10">Putative Cytochrome P450 71A1</fullName>
    </submittedName>
</protein>
<gene>
    <name evidence="10" type="ORF">COCNU_01G020520</name>
</gene>
<evidence type="ECO:0000256" key="6">
    <source>
        <dbReference type="ARBA" id="ARBA00023004"/>
    </source>
</evidence>
<keyword evidence="7 9" id="KW-0503">Monooxygenase</keyword>
<dbReference type="InterPro" id="IPR002401">
    <property type="entry name" value="Cyt_P450_E_grp-I"/>
</dbReference>
<sequence length="160" mass="18500">MVELVRNSQVMDKLQDEVRGIAAGKGLVKEEDLSKLSYLKCVIKEVLRLHPPAPLLLPREAMNDCYIEGYEIPKRTRVIVNGWAIGRDPKFWKASEEFRPERFMDNKIDFKGNDFQFIPFGSGRRICPGMNFAVSTVEFALANLIHCFDWELPHGMRRED</sequence>
<evidence type="ECO:0000313" key="11">
    <source>
        <dbReference type="Proteomes" id="UP000797356"/>
    </source>
</evidence>
<reference evidence="10" key="1">
    <citation type="journal article" date="2017" name="Gigascience">
        <title>The genome draft of coconut (Cocos nucifera).</title>
        <authorList>
            <person name="Xiao Y."/>
            <person name="Xu P."/>
            <person name="Fan H."/>
            <person name="Baudouin L."/>
            <person name="Xia W."/>
            <person name="Bocs S."/>
            <person name="Xu J."/>
            <person name="Li Q."/>
            <person name="Guo A."/>
            <person name="Zhou L."/>
            <person name="Li J."/>
            <person name="Wu Y."/>
            <person name="Ma Z."/>
            <person name="Armero A."/>
            <person name="Issali A.E."/>
            <person name="Liu N."/>
            <person name="Peng M."/>
            <person name="Yang Y."/>
        </authorList>
    </citation>
    <scope>NUCLEOTIDE SEQUENCE</scope>
    <source>
        <tissue evidence="10">Spear leaf of Hainan Tall coconut</tissue>
    </source>
</reference>
<dbReference type="Proteomes" id="UP000797356">
    <property type="component" value="Chromosome 1"/>
</dbReference>
<dbReference type="FunFam" id="1.10.630.10:FF:000126">
    <property type="entry name" value="Predicted protein"/>
    <property type="match status" value="1"/>
</dbReference>
<dbReference type="GO" id="GO:0020037">
    <property type="term" value="F:heme binding"/>
    <property type="evidence" value="ECO:0007669"/>
    <property type="project" value="InterPro"/>
</dbReference>
<dbReference type="OrthoDB" id="1055148at2759"/>
<evidence type="ECO:0000256" key="4">
    <source>
        <dbReference type="ARBA" id="ARBA00022723"/>
    </source>
</evidence>
<proteinExistence type="inferred from homology"/>
<comment type="cofactor">
    <cofactor evidence="1 8">
        <name>heme</name>
        <dbReference type="ChEBI" id="CHEBI:30413"/>
    </cofactor>
</comment>
<dbReference type="GO" id="GO:0005506">
    <property type="term" value="F:iron ion binding"/>
    <property type="evidence" value="ECO:0007669"/>
    <property type="project" value="InterPro"/>
</dbReference>
<evidence type="ECO:0000256" key="8">
    <source>
        <dbReference type="PIRSR" id="PIRSR602401-1"/>
    </source>
</evidence>